<gene>
    <name evidence="1" type="ORF">HPE63_04980</name>
</gene>
<dbReference type="InterPro" id="IPR045607">
    <property type="entry name" value="DUF6452"/>
</dbReference>
<dbReference type="Pfam" id="PF20050">
    <property type="entry name" value="DUF6452"/>
    <property type="match status" value="1"/>
</dbReference>
<name>A0ABR7V8L7_9FLAO</name>
<keyword evidence="2" id="KW-1185">Reference proteome</keyword>
<dbReference type="Proteomes" id="UP000598350">
    <property type="component" value="Unassembled WGS sequence"/>
</dbReference>
<dbReference type="PROSITE" id="PS51257">
    <property type="entry name" value="PROKAR_LIPOPROTEIN"/>
    <property type="match status" value="1"/>
</dbReference>
<reference evidence="1 2" key="1">
    <citation type="submission" date="2020-05" db="EMBL/GenBank/DDBJ databases">
        <title>The draft genome sequence of Maribacter arenosus CAU 1321.</title>
        <authorList>
            <person name="Mu L."/>
        </authorList>
    </citation>
    <scope>NUCLEOTIDE SEQUENCE [LARGE SCALE GENOMIC DNA]</scope>
    <source>
        <strain evidence="1 2">CAU 1321</strain>
    </source>
</reference>
<organism evidence="1 2">
    <name type="scientific">Maribacter arenosus</name>
    <dbReference type="NCBI Taxonomy" id="1854708"/>
    <lineage>
        <taxon>Bacteria</taxon>
        <taxon>Pseudomonadati</taxon>
        <taxon>Bacteroidota</taxon>
        <taxon>Flavobacteriia</taxon>
        <taxon>Flavobacteriales</taxon>
        <taxon>Flavobacteriaceae</taxon>
        <taxon>Maribacter</taxon>
    </lineage>
</organism>
<comment type="caution">
    <text evidence="1">The sequence shown here is derived from an EMBL/GenBank/DDBJ whole genome shotgun (WGS) entry which is preliminary data.</text>
</comment>
<evidence type="ECO:0000313" key="1">
    <source>
        <dbReference type="EMBL" id="MBD0850016.1"/>
    </source>
</evidence>
<protein>
    <submittedName>
        <fullName evidence="1">Uncharacterized protein</fullName>
    </submittedName>
</protein>
<dbReference type="EMBL" id="JABTCG010000001">
    <property type="protein sequence ID" value="MBD0850016.1"/>
    <property type="molecule type" value="Genomic_DNA"/>
</dbReference>
<accession>A0ABR7V8L7</accession>
<proteinExistence type="predicted"/>
<evidence type="ECO:0000313" key="2">
    <source>
        <dbReference type="Proteomes" id="UP000598350"/>
    </source>
</evidence>
<dbReference type="RefSeq" id="WP_188313111.1">
    <property type="nucleotide sequence ID" value="NZ_JABTCG010000001.1"/>
</dbReference>
<sequence>MNKIRITFFIVLGIISFAACEKDDICVDGDEPLLVIRFYDITDTTEFKDVTNLEVRGLISPDTLDVISNADLDSIAIPLRADASFTSFVISRQESSDDTENIDVLTFSHGTKDVFISRACGFIANYENLSSELTTDSDNWIESIEIVNTTIENSDTAHVKIFH</sequence>